<dbReference type="EMBL" id="LJGW01000218">
    <property type="protein sequence ID" value="OEV11519.1"/>
    <property type="molecule type" value="Genomic_DNA"/>
</dbReference>
<dbReference type="AlphaFoldDB" id="A0A1E7L5R2"/>
<reference evidence="1 2" key="1">
    <citation type="journal article" date="2016" name="Front. Microbiol.">
        <title>Comparative Genomics Analysis of Streptomyces Species Reveals Their Adaptation to the Marine Environment and Their Diversity at the Genomic Level.</title>
        <authorList>
            <person name="Tian X."/>
            <person name="Zhang Z."/>
            <person name="Yang T."/>
            <person name="Chen M."/>
            <person name="Li J."/>
            <person name="Chen F."/>
            <person name="Yang J."/>
            <person name="Li W."/>
            <person name="Zhang B."/>
            <person name="Zhang Z."/>
            <person name="Wu J."/>
            <person name="Zhang C."/>
            <person name="Long L."/>
            <person name="Xiao J."/>
        </authorList>
    </citation>
    <scope>NUCLEOTIDE SEQUENCE [LARGE SCALE GENOMIC DNA]</scope>
    <source>
        <strain evidence="1 2">SCSIO 10429</strain>
    </source>
</reference>
<organism evidence="1 2">
    <name type="scientific">Streptomyces nanshensis</name>
    <dbReference type="NCBI Taxonomy" id="518642"/>
    <lineage>
        <taxon>Bacteria</taxon>
        <taxon>Bacillati</taxon>
        <taxon>Actinomycetota</taxon>
        <taxon>Actinomycetes</taxon>
        <taxon>Kitasatosporales</taxon>
        <taxon>Streptomycetaceae</taxon>
        <taxon>Streptomyces</taxon>
    </lineage>
</organism>
<evidence type="ECO:0000313" key="1">
    <source>
        <dbReference type="EMBL" id="OEV11519.1"/>
    </source>
</evidence>
<sequence length="120" mass="13690">MDAAQDDFDPARIATNLREVAYLLLDEVERQESWEKARTLLVPCLKALTARDEREREAARKGLPWLKVRHRQLSRGDTRAVRNLLSWVELRLRGREVCGLILVPAICAVEDAADLLMPEG</sequence>
<accession>A0A1E7L5R2</accession>
<evidence type="ECO:0000313" key="2">
    <source>
        <dbReference type="Proteomes" id="UP000176005"/>
    </source>
</evidence>
<protein>
    <submittedName>
        <fullName evidence="1">Uncharacterized protein</fullName>
    </submittedName>
</protein>
<proteinExistence type="predicted"/>
<comment type="caution">
    <text evidence="1">The sequence shown here is derived from an EMBL/GenBank/DDBJ whole genome shotgun (WGS) entry which is preliminary data.</text>
</comment>
<dbReference type="Proteomes" id="UP000176005">
    <property type="component" value="Unassembled WGS sequence"/>
</dbReference>
<dbReference type="RefSeq" id="WP_070016927.1">
    <property type="nucleotide sequence ID" value="NZ_LJGW01000218.1"/>
</dbReference>
<gene>
    <name evidence="1" type="ORF">AN218_12505</name>
</gene>
<name>A0A1E7L5R2_9ACTN</name>
<keyword evidence="2" id="KW-1185">Reference proteome</keyword>